<protein>
    <recommendedName>
        <fullName evidence="12">Elongation of fatty acids protein</fullName>
        <ecNumber evidence="12">2.3.1.-</ecNumber>
    </recommendedName>
</protein>
<gene>
    <name evidence="13" type="ORF">BU14_0159s0016</name>
</gene>
<evidence type="ECO:0000313" key="14">
    <source>
        <dbReference type="Proteomes" id="UP000218209"/>
    </source>
</evidence>
<keyword evidence="9 12" id="KW-0472">Membrane</keyword>
<keyword evidence="3 12" id="KW-0444">Lipid biosynthesis</keyword>
<comment type="catalytic activity">
    <reaction evidence="12">
        <text>an acyl-CoA + malonyl-CoA + H(+) = a 3-oxoacyl-CoA + CO2 + CoA</text>
        <dbReference type="Rhea" id="RHEA:50252"/>
        <dbReference type="ChEBI" id="CHEBI:15378"/>
        <dbReference type="ChEBI" id="CHEBI:16526"/>
        <dbReference type="ChEBI" id="CHEBI:57287"/>
        <dbReference type="ChEBI" id="CHEBI:57384"/>
        <dbReference type="ChEBI" id="CHEBI:58342"/>
        <dbReference type="ChEBI" id="CHEBI:90726"/>
    </reaction>
    <physiologicalReaction direction="left-to-right" evidence="12">
        <dbReference type="Rhea" id="RHEA:50253"/>
    </physiologicalReaction>
</comment>
<keyword evidence="10 12" id="KW-0275">Fatty acid biosynthesis</keyword>
<dbReference type="GO" id="GO:0019367">
    <property type="term" value="P:fatty acid elongation, saturated fatty acid"/>
    <property type="evidence" value="ECO:0007669"/>
    <property type="project" value="TreeGrafter"/>
</dbReference>
<dbReference type="GO" id="GO:0030148">
    <property type="term" value="P:sphingolipid biosynthetic process"/>
    <property type="evidence" value="ECO:0007669"/>
    <property type="project" value="TreeGrafter"/>
</dbReference>
<feature type="transmembrane region" description="Helical" evidence="12">
    <location>
        <begin position="71"/>
        <end position="98"/>
    </location>
</feature>
<dbReference type="Pfam" id="PF01151">
    <property type="entry name" value="ELO"/>
    <property type="match status" value="1"/>
</dbReference>
<keyword evidence="7 12" id="KW-1133">Transmembrane helix</keyword>
<evidence type="ECO:0000256" key="5">
    <source>
        <dbReference type="ARBA" id="ARBA00022692"/>
    </source>
</evidence>
<evidence type="ECO:0000256" key="3">
    <source>
        <dbReference type="ARBA" id="ARBA00022516"/>
    </source>
</evidence>
<dbReference type="GO" id="GO:0042761">
    <property type="term" value="P:very long-chain fatty acid biosynthetic process"/>
    <property type="evidence" value="ECO:0007669"/>
    <property type="project" value="TreeGrafter"/>
</dbReference>
<dbReference type="EC" id="2.3.1.-" evidence="12"/>
<keyword evidence="8 12" id="KW-0443">Lipid metabolism</keyword>
<feature type="transmembrane region" description="Helical" evidence="12">
    <location>
        <begin position="215"/>
        <end position="235"/>
    </location>
</feature>
<dbReference type="InterPro" id="IPR002076">
    <property type="entry name" value="ELO_fam"/>
</dbReference>
<evidence type="ECO:0000256" key="2">
    <source>
        <dbReference type="ARBA" id="ARBA00007263"/>
    </source>
</evidence>
<evidence type="ECO:0000256" key="4">
    <source>
        <dbReference type="ARBA" id="ARBA00022679"/>
    </source>
</evidence>
<evidence type="ECO:0000256" key="7">
    <source>
        <dbReference type="ARBA" id="ARBA00022989"/>
    </source>
</evidence>
<dbReference type="OrthoDB" id="434092at2759"/>
<dbReference type="EMBL" id="KV918845">
    <property type="protein sequence ID" value="OSX77161.1"/>
    <property type="molecule type" value="Genomic_DNA"/>
</dbReference>
<evidence type="ECO:0000256" key="1">
    <source>
        <dbReference type="ARBA" id="ARBA00004141"/>
    </source>
</evidence>
<accession>A0A1X6P8E2</accession>
<organism evidence="13 14">
    <name type="scientific">Porphyra umbilicalis</name>
    <name type="common">Purple laver</name>
    <name type="synonym">Red alga</name>
    <dbReference type="NCBI Taxonomy" id="2786"/>
    <lineage>
        <taxon>Eukaryota</taxon>
        <taxon>Rhodophyta</taxon>
        <taxon>Bangiophyceae</taxon>
        <taxon>Bangiales</taxon>
        <taxon>Bangiaceae</taxon>
        <taxon>Porphyra</taxon>
    </lineage>
</organism>
<dbReference type="GO" id="GO:0009922">
    <property type="term" value="F:fatty acid elongase activity"/>
    <property type="evidence" value="ECO:0007669"/>
    <property type="project" value="UniProtKB-EC"/>
</dbReference>
<feature type="transmembrane region" description="Helical" evidence="12">
    <location>
        <begin position="247"/>
        <end position="267"/>
    </location>
</feature>
<evidence type="ECO:0000256" key="9">
    <source>
        <dbReference type="ARBA" id="ARBA00023136"/>
    </source>
</evidence>
<comment type="catalytic activity">
    <reaction evidence="11">
        <text>a very-long-chain acyl-CoA + malonyl-CoA + H(+) = a very-long-chain 3-oxoacyl-CoA + CO2 + CoA</text>
        <dbReference type="Rhea" id="RHEA:32727"/>
        <dbReference type="ChEBI" id="CHEBI:15378"/>
        <dbReference type="ChEBI" id="CHEBI:16526"/>
        <dbReference type="ChEBI" id="CHEBI:57287"/>
        <dbReference type="ChEBI" id="CHEBI:57384"/>
        <dbReference type="ChEBI" id="CHEBI:90725"/>
        <dbReference type="ChEBI" id="CHEBI:90736"/>
        <dbReference type="EC" id="2.3.1.199"/>
    </reaction>
</comment>
<comment type="similarity">
    <text evidence="2 12">Belongs to the ELO family.</text>
</comment>
<keyword evidence="4 12" id="KW-0808">Transferase</keyword>
<name>A0A1X6P8E2_PORUM</name>
<keyword evidence="5 12" id="KW-0812">Transmembrane</keyword>
<dbReference type="GO" id="GO:0034626">
    <property type="term" value="P:fatty acid elongation, polyunsaturated fatty acid"/>
    <property type="evidence" value="ECO:0007669"/>
    <property type="project" value="TreeGrafter"/>
</dbReference>
<evidence type="ECO:0000256" key="10">
    <source>
        <dbReference type="ARBA" id="ARBA00023160"/>
    </source>
</evidence>
<keyword evidence="14" id="KW-1185">Reference proteome</keyword>
<dbReference type="GO" id="GO:0034625">
    <property type="term" value="P:fatty acid elongation, monounsaturated fatty acid"/>
    <property type="evidence" value="ECO:0007669"/>
    <property type="project" value="TreeGrafter"/>
</dbReference>
<dbReference type="Proteomes" id="UP000218209">
    <property type="component" value="Unassembled WGS sequence"/>
</dbReference>
<comment type="subcellular location">
    <subcellularLocation>
        <location evidence="1">Membrane</location>
        <topology evidence="1">Multi-pass membrane protein</topology>
    </subcellularLocation>
</comment>
<dbReference type="PANTHER" id="PTHR11157">
    <property type="entry name" value="FATTY ACID ACYL TRANSFERASE-RELATED"/>
    <property type="match status" value="1"/>
</dbReference>
<proteinExistence type="inferred from homology"/>
<evidence type="ECO:0000256" key="8">
    <source>
        <dbReference type="ARBA" id="ARBA00023098"/>
    </source>
</evidence>
<evidence type="ECO:0000256" key="11">
    <source>
        <dbReference type="ARBA" id="ARBA00047375"/>
    </source>
</evidence>
<dbReference type="PANTHER" id="PTHR11157:SF134">
    <property type="entry name" value="ELONGATION OF FATTY ACIDS PROTEIN 1-RELATED"/>
    <property type="match status" value="1"/>
</dbReference>
<keyword evidence="6 12" id="KW-0276">Fatty acid metabolism</keyword>
<evidence type="ECO:0000313" key="13">
    <source>
        <dbReference type="EMBL" id="OSX77161.1"/>
    </source>
</evidence>
<evidence type="ECO:0000256" key="12">
    <source>
        <dbReference type="RuleBase" id="RU361115"/>
    </source>
</evidence>
<evidence type="ECO:0000256" key="6">
    <source>
        <dbReference type="ARBA" id="ARBA00022832"/>
    </source>
</evidence>
<sequence>MEADLWAVGGSSSARLSEWLSATTAGLRHWRFTPGVTRFSSPVWPAVTIVIYVASLAWGQRAMMSRKPPHLRMLLVAHNTLCAAVSAALFASLAWALADKAPTTSLHQLVCSRVSHEDGRLQAVYYANYLMKYWELADTALLVARKRKVTFLHSFHHAATLALAHVHLVEHSAVQWVPILLNVAVHVLMYSYYAMTAVGHRPGVLVKSSLTAVQICQFVIGVTAACYGFGVYVAGGWDTGACWGTQLGAASGIGVLGLYLVLFVRFFRQTYLPDERPRGGKKVE</sequence>
<dbReference type="AlphaFoldDB" id="A0A1X6P8E2"/>
<dbReference type="GO" id="GO:0005789">
    <property type="term" value="C:endoplasmic reticulum membrane"/>
    <property type="evidence" value="ECO:0007669"/>
    <property type="project" value="TreeGrafter"/>
</dbReference>
<feature type="transmembrane region" description="Helical" evidence="12">
    <location>
        <begin position="42"/>
        <end position="59"/>
    </location>
</feature>
<reference evidence="13 14" key="1">
    <citation type="submission" date="2017-03" db="EMBL/GenBank/DDBJ databases">
        <title>WGS assembly of Porphyra umbilicalis.</title>
        <authorList>
            <person name="Brawley S.H."/>
            <person name="Blouin N.A."/>
            <person name="Ficko-Blean E."/>
            <person name="Wheeler G.L."/>
            <person name="Lohr M."/>
            <person name="Goodson H.V."/>
            <person name="Jenkins J.W."/>
            <person name="Blaby-Haas C.E."/>
            <person name="Helliwell K.E."/>
            <person name="Chan C."/>
            <person name="Marriage T."/>
            <person name="Bhattacharya D."/>
            <person name="Klein A.S."/>
            <person name="Badis Y."/>
            <person name="Brodie J."/>
            <person name="Cao Y."/>
            <person name="Collen J."/>
            <person name="Dittami S.M."/>
            <person name="Gachon C.M."/>
            <person name="Green B.R."/>
            <person name="Karpowicz S."/>
            <person name="Kim J.W."/>
            <person name="Kudahl U."/>
            <person name="Lin S."/>
            <person name="Michel G."/>
            <person name="Mittag M."/>
            <person name="Olson B.J."/>
            <person name="Pangilinan J."/>
            <person name="Peng Y."/>
            <person name="Qiu H."/>
            <person name="Shu S."/>
            <person name="Singer J.T."/>
            <person name="Smith A.G."/>
            <person name="Sprecher B.N."/>
            <person name="Wagner V."/>
            <person name="Wang W."/>
            <person name="Wang Z.-Y."/>
            <person name="Yan J."/>
            <person name="Yarish C."/>
            <person name="Zoeuner-Riek S."/>
            <person name="Zhuang Y."/>
            <person name="Zou Y."/>
            <person name="Lindquist E.A."/>
            <person name="Grimwood J."/>
            <person name="Barry K."/>
            <person name="Rokhsar D.S."/>
            <person name="Schmutz J."/>
            <person name="Stiller J.W."/>
            <person name="Grossman A.R."/>
            <person name="Prochnik S.E."/>
        </authorList>
    </citation>
    <scope>NUCLEOTIDE SEQUENCE [LARGE SCALE GENOMIC DNA]</scope>
    <source>
        <strain evidence="13">4086291</strain>
    </source>
</reference>
<feature type="transmembrane region" description="Helical" evidence="12">
    <location>
        <begin position="173"/>
        <end position="194"/>
    </location>
</feature>